<dbReference type="SUPFAM" id="SSF57535">
    <property type="entry name" value="Complement control module/SCR domain"/>
    <property type="match status" value="6"/>
</dbReference>
<name>A0A3P8YWG9_ESOLU</name>
<reference evidence="7" key="3">
    <citation type="submission" date="2025-08" db="UniProtKB">
        <authorList>
            <consortium name="Ensembl"/>
        </authorList>
    </citation>
    <scope>IDENTIFICATION</scope>
</reference>
<dbReference type="Bgee" id="ENSELUG00000020085">
    <property type="expression patterns" value="Expressed in liver and 8 other cell types or tissues"/>
</dbReference>
<evidence type="ECO:0000256" key="1">
    <source>
        <dbReference type="ARBA" id="ARBA00004328"/>
    </source>
</evidence>
<dbReference type="Gene3D" id="2.10.70.10">
    <property type="entry name" value="Complement Module, domain 1"/>
    <property type="match status" value="6"/>
</dbReference>
<dbReference type="PANTHER" id="PTHR45785">
    <property type="entry name" value="COMPLEMENT FACTOR H-RELATED"/>
    <property type="match status" value="1"/>
</dbReference>
<dbReference type="CDD" id="cd00033">
    <property type="entry name" value="CCP"/>
    <property type="match status" value="4"/>
</dbReference>
<dbReference type="SMART" id="SM00032">
    <property type="entry name" value="CCP"/>
    <property type="match status" value="5"/>
</dbReference>
<evidence type="ECO:0000256" key="2">
    <source>
        <dbReference type="ARBA" id="ARBA00022659"/>
    </source>
</evidence>
<dbReference type="PANTHER" id="PTHR45785:SF2">
    <property type="entry name" value="COMPLEMENT FACTOR H-RELATED"/>
    <property type="match status" value="1"/>
</dbReference>
<dbReference type="AlphaFoldDB" id="A0A3P8YWG9"/>
<dbReference type="PROSITE" id="PS50923">
    <property type="entry name" value="SUSHI"/>
    <property type="match status" value="5"/>
</dbReference>
<feature type="domain" description="Sushi" evidence="6">
    <location>
        <begin position="226"/>
        <end position="289"/>
    </location>
</feature>
<sequence>MIFPFHFHWMNCLINMQLYLTTLFLVIWVNVAAPAALSGCSGPLPNVPNAEVTDESRKNEYKEGYIIYFSCNFGYITAGRTAYVCEKKKWVSLRKGKCSPKPCELPDEIANGHYTIQDGEDFVFGATIKYTCNDGYQMVSKSDTRTCLLEGWSNHLPVCEVVSCVPETTDERVDVRGIPDDSAPILFGHELSFSCPKPEHQLKGNPQVVCAAGGRWNSRFPTCEDVTCKVGEMHNNLIVKGSPQNNGTMKYGDKLLLECSNPNHILHGESEVVCSTNGHWSHPFPLCSERTDVCGPPPILNNGDTVHRKERYRNGESVEYECQKYYVRSGQSHKTCRNGNWVGQITCLEPCTVNKQLMAERNIVFAFWTEDPNKLYSEHADHITFKCTSNTHPSPDSVGYRQQCLNGFMNLPQCQ</sequence>
<keyword evidence="4 5" id="KW-1015">Disulfide bond</keyword>
<dbReference type="GeneTree" id="ENSGT00940000154967"/>
<feature type="disulfide bond" evidence="5">
    <location>
        <begin position="132"/>
        <end position="159"/>
    </location>
</feature>
<organism evidence="7 8">
    <name type="scientific">Esox lucius</name>
    <name type="common">Northern pike</name>
    <dbReference type="NCBI Taxonomy" id="8010"/>
    <lineage>
        <taxon>Eukaryota</taxon>
        <taxon>Metazoa</taxon>
        <taxon>Chordata</taxon>
        <taxon>Craniata</taxon>
        <taxon>Vertebrata</taxon>
        <taxon>Euteleostomi</taxon>
        <taxon>Actinopterygii</taxon>
        <taxon>Neopterygii</taxon>
        <taxon>Teleostei</taxon>
        <taxon>Protacanthopterygii</taxon>
        <taxon>Esociformes</taxon>
        <taxon>Esocidae</taxon>
        <taxon>Esox</taxon>
    </lineage>
</organism>
<dbReference type="Proteomes" id="UP000265140">
    <property type="component" value="Chromosome 8"/>
</dbReference>
<evidence type="ECO:0000256" key="5">
    <source>
        <dbReference type="PROSITE-ProRule" id="PRU00302"/>
    </source>
</evidence>
<feature type="domain" description="Sushi" evidence="6">
    <location>
        <begin position="162"/>
        <end position="225"/>
    </location>
</feature>
<keyword evidence="2 5" id="KW-0768">Sushi</keyword>
<dbReference type="InterPro" id="IPR000436">
    <property type="entry name" value="Sushi_SCR_CCP_dom"/>
</dbReference>
<keyword evidence="3" id="KW-0732">Signal</keyword>
<protein>
    <recommendedName>
        <fullName evidence="6">Sushi domain-containing protein</fullName>
    </recommendedName>
</protein>
<keyword evidence="8" id="KW-1185">Reference proteome</keyword>
<dbReference type="Ensembl" id="ENSELUT00000031482.3">
    <property type="protein sequence ID" value="ENSELUP00000020921.3"/>
    <property type="gene ID" value="ENSELUG00000020085.3"/>
</dbReference>
<evidence type="ECO:0000256" key="3">
    <source>
        <dbReference type="ARBA" id="ARBA00022729"/>
    </source>
</evidence>
<comment type="subcellular location">
    <subcellularLocation>
        <location evidence="1">Virion</location>
    </subcellularLocation>
</comment>
<reference evidence="7" key="4">
    <citation type="submission" date="2025-09" db="UniProtKB">
        <authorList>
            <consortium name="Ensembl"/>
        </authorList>
    </citation>
    <scope>IDENTIFICATION</scope>
</reference>
<feature type="domain" description="Sushi" evidence="6">
    <location>
        <begin position="38"/>
        <end position="100"/>
    </location>
</feature>
<feature type="disulfide bond" evidence="5">
    <location>
        <begin position="71"/>
        <end position="98"/>
    </location>
</feature>
<dbReference type="InterPro" id="IPR051503">
    <property type="entry name" value="ComplSys_Reg/VirEntry_Med"/>
</dbReference>
<evidence type="ECO:0000313" key="7">
    <source>
        <dbReference type="Ensembl" id="ENSELUP00000020921.3"/>
    </source>
</evidence>
<reference evidence="8" key="1">
    <citation type="journal article" date="2014" name="PLoS ONE">
        <title>The genome and linkage map of the northern pike (Esox lucius): conserved synteny revealed between the salmonid sister group and the Neoteleostei.</title>
        <authorList>
            <person name="Rondeau E.B."/>
            <person name="Minkley D.R."/>
            <person name="Leong J.S."/>
            <person name="Messmer A.M."/>
            <person name="Jantzen J.R."/>
            <person name="von Schalburg K.R."/>
            <person name="Lemon C."/>
            <person name="Bird N.H."/>
            <person name="Koop B.F."/>
        </authorList>
    </citation>
    <scope>NUCLEOTIDE SEQUENCE</scope>
</reference>
<accession>A0A3P8YWG9</accession>
<proteinExistence type="predicted"/>
<evidence type="ECO:0000256" key="4">
    <source>
        <dbReference type="ARBA" id="ARBA00023157"/>
    </source>
</evidence>
<dbReference type="InterPro" id="IPR035976">
    <property type="entry name" value="Sushi/SCR/CCP_sf"/>
</dbReference>
<dbReference type="Pfam" id="PF00084">
    <property type="entry name" value="Sushi"/>
    <property type="match status" value="5"/>
</dbReference>
<feature type="domain" description="Sushi" evidence="6">
    <location>
        <begin position="101"/>
        <end position="161"/>
    </location>
</feature>
<evidence type="ECO:0000313" key="8">
    <source>
        <dbReference type="Proteomes" id="UP000265140"/>
    </source>
</evidence>
<evidence type="ECO:0000259" key="6">
    <source>
        <dbReference type="PROSITE" id="PS50923"/>
    </source>
</evidence>
<comment type="caution">
    <text evidence="5">Lacks conserved residue(s) required for the propagation of feature annotation.</text>
</comment>
<reference evidence="7" key="2">
    <citation type="submission" date="2020-02" db="EMBL/GenBank/DDBJ databases">
        <title>Esox lucius (northern pike) genome, fEsoLuc1, primary haplotype.</title>
        <authorList>
            <person name="Myers G."/>
            <person name="Karagic N."/>
            <person name="Meyer A."/>
            <person name="Pippel M."/>
            <person name="Reichard M."/>
            <person name="Winkler S."/>
            <person name="Tracey A."/>
            <person name="Sims Y."/>
            <person name="Howe K."/>
            <person name="Rhie A."/>
            <person name="Formenti G."/>
            <person name="Durbin R."/>
            <person name="Fedrigo O."/>
            <person name="Jarvis E.D."/>
        </authorList>
    </citation>
    <scope>NUCLEOTIDE SEQUENCE [LARGE SCALE GENOMIC DNA]</scope>
</reference>
<feature type="domain" description="Sushi" evidence="6">
    <location>
        <begin position="292"/>
        <end position="349"/>
    </location>
</feature>